<evidence type="ECO:0000256" key="4">
    <source>
        <dbReference type="ARBA" id="ARBA00022679"/>
    </source>
</evidence>
<keyword evidence="9" id="KW-0460">Magnesium</keyword>
<dbReference type="PANTHER" id="PTHR11817">
    <property type="entry name" value="PYRUVATE KINASE"/>
    <property type="match status" value="1"/>
</dbReference>
<dbReference type="Gene3D" id="3.20.20.60">
    <property type="entry name" value="Phosphoenolpyruvate-binding domains"/>
    <property type="match status" value="1"/>
</dbReference>
<keyword evidence="6" id="KW-0547">Nucleotide-binding</keyword>
<dbReference type="FunFam" id="2.40.33.10:FF:000001">
    <property type="entry name" value="Pyruvate kinase"/>
    <property type="match status" value="1"/>
</dbReference>
<evidence type="ECO:0000256" key="2">
    <source>
        <dbReference type="ARBA" id="ARBA00008663"/>
    </source>
</evidence>
<dbReference type="InterPro" id="IPR015793">
    <property type="entry name" value="Pyrv_Knase_brl"/>
</dbReference>
<name>A0A383CHQ4_9ZZZZ</name>
<evidence type="ECO:0000256" key="6">
    <source>
        <dbReference type="ARBA" id="ARBA00022741"/>
    </source>
</evidence>
<keyword evidence="5" id="KW-0479">Metal-binding</keyword>
<evidence type="ECO:0000313" key="13">
    <source>
        <dbReference type="EMBL" id="SVE31593.1"/>
    </source>
</evidence>
<keyword evidence="11" id="KW-0670">Pyruvate</keyword>
<dbReference type="InterPro" id="IPR015806">
    <property type="entry name" value="Pyrv_Knase_insert_dom_sf"/>
</dbReference>
<evidence type="ECO:0000256" key="8">
    <source>
        <dbReference type="ARBA" id="ARBA00022840"/>
    </source>
</evidence>
<evidence type="ECO:0000259" key="12">
    <source>
        <dbReference type="Pfam" id="PF00224"/>
    </source>
</evidence>
<keyword evidence="7" id="KW-0418">Kinase</keyword>
<keyword evidence="8" id="KW-0067">ATP-binding</keyword>
<dbReference type="AlphaFoldDB" id="A0A383CHQ4"/>
<dbReference type="Pfam" id="PF00224">
    <property type="entry name" value="PK"/>
    <property type="match status" value="1"/>
</dbReference>
<dbReference type="InterPro" id="IPR011037">
    <property type="entry name" value="Pyrv_Knase-like_insert_dom_sf"/>
</dbReference>
<dbReference type="EC" id="2.7.1.40" evidence="3"/>
<evidence type="ECO:0000256" key="1">
    <source>
        <dbReference type="ARBA" id="ARBA00004997"/>
    </source>
</evidence>
<dbReference type="InterPro" id="IPR015813">
    <property type="entry name" value="Pyrv/PenolPyrv_kinase-like_dom"/>
</dbReference>
<dbReference type="SUPFAM" id="SSF50800">
    <property type="entry name" value="PK beta-barrel domain-like"/>
    <property type="match status" value="1"/>
</dbReference>
<keyword evidence="4" id="KW-0808">Transferase</keyword>
<comment type="pathway">
    <text evidence="1">Carbohydrate degradation; glycolysis; pyruvate from D-glyceraldehyde 3-phosphate: step 5/5.</text>
</comment>
<protein>
    <recommendedName>
        <fullName evidence="3">pyruvate kinase</fullName>
        <ecNumber evidence="3">2.7.1.40</ecNumber>
    </recommendedName>
</protein>
<accession>A0A383CHQ4</accession>
<keyword evidence="10" id="KW-0324">Glycolysis</keyword>
<feature type="domain" description="Pyruvate kinase barrel" evidence="12">
    <location>
        <begin position="5"/>
        <end position="183"/>
    </location>
</feature>
<evidence type="ECO:0000256" key="9">
    <source>
        <dbReference type="ARBA" id="ARBA00022842"/>
    </source>
</evidence>
<comment type="similarity">
    <text evidence="2">Belongs to the pyruvate kinase family.</text>
</comment>
<dbReference type="UniPathway" id="UPA00109">
    <property type="reaction ID" value="UER00188"/>
</dbReference>
<dbReference type="InterPro" id="IPR040442">
    <property type="entry name" value="Pyrv_kinase-like_dom_sf"/>
</dbReference>
<evidence type="ECO:0000256" key="3">
    <source>
        <dbReference type="ARBA" id="ARBA00012142"/>
    </source>
</evidence>
<dbReference type="InterPro" id="IPR001697">
    <property type="entry name" value="Pyr_Knase"/>
</dbReference>
<organism evidence="13">
    <name type="scientific">marine metagenome</name>
    <dbReference type="NCBI Taxonomy" id="408172"/>
    <lineage>
        <taxon>unclassified sequences</taxon>
        <taxon>metagenomes</taxon>
        <taxon>ecological metagenomes</taxon>
    </lineage>
</organism>
<sequence length="185" mass="20247">VQSSRQTRILVTLGPATETEEMIGRLIDAGATLFRLNMSHARHDWVREVVGNIRAAAATRDCVPAIFMDLQGPAIRTGDLPTAVDLRKGDRFDFTTDPEKAGERVVGVNYPNFLDDIEEGATILIDNGLIRMKVLRITTDAAECEVEIGGNLGNRRHINLPGTKVSLPALTEKDKSDVEIGLQLD</sequence>
<dbReference type="GO" id="GO:0005524">
    <property type="term" value="F:ATP binding"/>
    <property type="evidence" value="ECO:0007669"/>
    <property type="project" value="UniProtKB-KW"/>
</dbReference>
<evidence type="ECO:0000256" key="10">
    <source>
        <dbReference type="ARBA" id="ARBA00023152"/>
    </source>
</evidence>
<dbReference type="GO" id="GO:0016301">
    <property type="term" value="F:kinase activity"/>
    <property type="evidence" value="ECO:0007669"/>
    <property type="project" value="UniProtKB-KW"/>
</dbReference>
<evidence type="ECO:0000256" key="7">
    <source>
        <dbReference type="ARBA" id="ARBA00022777"/>
    </source>
</evidence>
<feature type="non-terminal residue" evidence="13">
    <location>
        <position position="1"/>
    </location>
</feature>
<dbReference type="GO" id="GO:0030955">
    <property type="term" value="F:potassium ion binding"/>
    <property type="evidence" value="ECO:0007669"/>
    <property type="project" value="InterPro"/>
</dbReference>
<feature type="non-terminal residue" evidence="13">
    <location>
        <position position="185"/>
    </location>
</feature>
<dbReference type="EMBL" id="UINC01208844">
    <property type="protein sequence ID" value="SVE31593.1"/>
    <property type="molecule type" value="Genomic_DNA"/>
</dbReference>
<reference evidence="13" key="1">
    <citation type="submission" date="2018-05" db="EMBL/GenBank/DDBJ databases">
        <authorList>
            <person name="Lanie J.A."/>
            <person name="Ng W.-L."/>
            <person name="Kazmierczak K.M."/>
            <person name="Andrzejewski T.M."/>
            <person name="Davidsen T.M."/>
            <person name="Wayne K.J."/>
            <person name="Tettelin H."/>
            <person name="Glass J.I."/>
            <person name="Rusch D."/>
            <person name="Podicherti R."/>
            <person name="Tsui H.-C.T."/>
            <person name="Winkler M.E."/>
        </authorList>
    </citation>
    <scope>NUCLEOTIDE SEQUENCE</scope>
</reference>
<dbReference type="SUPFAM" id="SSF51621">
    <property type="entry name" value="Phosphoenolpyruvate/pyruvate domain"/>
    <property type="match status" value="1"/>
</dbReference>
<evidence type="ECO:0000256" key="5">
    <source>
        <dbReference type="ARBA" id="ARBA00022723"/>
    </source>
</evidence>
<dbReference type="Gene3D" id="2.40.33.10">
    <property type="entry name" value="PK beta-barrel domain-like"/>
    <property type="match status" value="1"/>
</dbReference>
<proteinExistence type="inferred from homology"/>
<dbReference type="GO" id="GO:0004743">
    <property type="term" value="F:pyruvate kinase activity"/>
    <property type="evidence" value="ECO:0007669"/>
    <property type="project" value="UniProtKB-EC"/>
</dbReference>
<gene>
    <name evidence="13" type="ORF">METZ01_LOCUS484447</name>
</gene>
<dbReference type="GO" id="GO:0000287">
    <property type="term" value="F:magnesium ion binding"/>
    <property type="evidence" value="ECO:0007669"/>
    <property type="project" value="InterPro"/>
</dbReference>
<evidence type="ECO:0000256" key="11">
    <source>
        <dbReference type="ARBA" id="ARBA00023317"/>
    </source>
</evidence>